<dbReference type="EMBL" id="JAVIJP010000016">
    <property type="protein sequence ID" value="KAL3642253.1"/>
    <property type="molecule type" value="Genomic_DNA"/>
</dbReference>
<evidence type="ECO:0000313" key="4">
    <source>
        <dbReference type="Proteomes" id="UP001632038"/>
    </source>
</evidence>
<keyword evidence="2" id="KW-0732">Signal</keyword>
<dbReference type="PANTHER" id="PTHR33474:SF28">
    <property type="entry name" value="OS01G0815400 PROTEIN"/>
    <property type="match status" value="1"/>
</dbReference>
<sequence length="83" mass="9238">MNDKAIILVFMLLLAFSSLPLPTTAVPSSRSLKSITHDNLSTQHKHNLYDDKLQMREMMAIVEDYPGPGANNKHSPPPPPNSR</sequence>
<dbReference type="AlphaFoldDB" id="A0ABD3DIX9"/>
<feature type="region of interest" description="Disordered" evidence="1">
    <location>
        <begin position="64"/>
        <end position="83"/>
    </location>
</feature>
<evidence type="ECO:0000313" key="3">
    <source>
        <dbReference type="EMBL" id="KAL3642253.1"/>
    </source>
</evidence>
<dbReference type="Proteomes" id="UP001632038">
    <property type="component" value="Unassembled WGS sequence"/>
</dbReference>
<proteinExistence type="predicted"/>
<keyword evidence="4" id="KW-1185">Reference proteome</keyword>
<dbReference type="PANTHER" id="PTHR33474">
    <property type="entry name" value="TRANSMEMBRANE PROTEIN"/>
    <property type="match status" value="1"/>
</dbReference>
<accession>A0ABD3DIX9</accession>
<feature type="signal peptide" evidence="2">
    <location>
        <begin position="1"/>
        <end position="25"/>
    </location>
</feature>
<evidence type="ECO:0000256" key="1">
    <source>
        <dbReference type="SAM" id="MobiDB-lite"/>
    </source>
</evidence>
<reference evidence="4" key="1">
    <citation type="journal article" date="2024" name="IScience">
        <title>Strigolactones Initiate the Formation of Haustorium-like Structures in Castilleja.</title>
        <authorList>
            <person name="Buerger M."/>
            <person name="Peterson D."/>
            <person name="Chory J."/>
        </authorList>
    </citation>
    <scope>NUCLEOTIDE SEQUENCE [LARGE SCALE GENOMIC DNA]</scope>
</reference>
<organism evidence="3 4">
    <name type="scientific">Castilleja foliolosa</name>
    <dbReference type="NCBI Taxonomy" id="1961234"/>
    <lineage>
        <taxon>Eukaryota</taxon>
        <taxon>Viridiplantae</taxon>
        <taxon>Streptophyta</taxon>
        <taxon>Embryophyta</taxon>
        <taxon>Tracheophyta</taxon>
        <taxon>Spermatophyta</taxon>
        <taxon>Magnoliopsida</taxon>
        <taxon>eudicotyledons</taxon>
        <taxon>Gunneridae</taxon>
        <taxon>Pentapetalae</taxon>
        <taxon>asterids</taxon>
        <taxon>lamiids</taxon>
        <taxon>Lamiales</taxon>
        <taxon>Orobanchaceae</taxon>
        <taxon>Pedicularideae</taxon>
        <taxon>Castillejinae</taxon>
        <taxon>Castilleja</taxon>
    </lineage>
</organism>
<comment type="caution">
    <text evidence="3">The sequence shown here is derived from an EMBL/GenBank/DDBJ whole genome shotgun (WGS) entry which is preliminary data.</text>
</comment>
<feature type="chain" id="PRO_5044845415" evidence="2">
    <location>
        <begin position="26"/>
        <end position="83"/>
    </location>
</feature>
<gene>
    <name evidence="3" type="ORF">CASFOL_013068</name>
</gene>
<name>A0ABD3DIX9_9LAMI</name>
<protein>
    <submittedName>
        <fullName evidence="3">Uncharacterized protein</fullName>
    </submittedName>
</protein>
<evidence type="ECO:0000256" key="2">
    <source>
        <dbReference type="SAM" id="SignalP"/>
    </source>
</evidence>